<dbReference type="Proteomes" id="UP000307768">
    <property type="component" value="Unassembled WGS sequence"/>
</dbReference>
<dbReference type="AlphaFoldDB" id="A0A5Q6S2Z1"/>
<keyword evidence="1" id="KW-0677">Repeat</keyword>
<dbReference type="SUPFAM" id="SSF52540">
    <property type="entry name" value="P-loop containing nucleoside triphosphate hydrolases"/>
    <property type="match status" value="2"/>
</dbReference>
<dbReference type="CDD" id="cd03221">
    <property type="entry name" value="ABCF_EF-3"/>
    <property type="match status" value="1"/>
</dbReference>
<dbReference type="OrthoDB" id="3169603at2"/>
<sequence>MNVRTTLPARARAQLTAADLHVVRGGRTVLSGVDVAVSPGTRLGVVGENGRGKTTLLHLLAGRLDPDAGTVARVGTLGIAEQEMPSDAGRTVGDLVDLELADARTALAELDAATLALTEGRPGADDAYAAALHAAETLDAWDADRRVDVALEALGAISDRARPLETLSVGQRYRVRLACLLGADHDLLLLDEPTNHLDADGLAYLTERLRTHAGGVVLVSHDRALLSDVVTTVLDLDPSVDGRPRTYGGGYAGYREGRDAERARWVDTYEAQRAEHARLTADLQTAQDRLASGWRPEKGTGKHTRATRAPSLVRQVNRRRDALDAHAVTAPAPPLRLQVPTLPVRAGVRLVRAERVALSGRLAGPVTCTLESGDRLLLTGPNGAGKSTLLQLLAGELAPSEGEVRTARHARVGRLHQESPAPSPLRAADAYEQHVGRLVTSGRLAESETVALSSLGLLTSADRARRVADLSTGQQRRLDLALVLAARPHVLLLDEPTNHLSIALVDELTEALGATGAAVVVATHDRQMLRDLDGWERLEL</sequence>
<evidence type="ECO:0000313" key="5">
    <source>
        <dbReference type="EMBL" id="KAA1424738.1"/>
    </source>
</evidence>
<dbReference type="InterPro" id="IPR003439">
    <property type="entry name" value="ABC_transporter-like_ATP-bd"/>
</dbReference>
<dbReference type="GO" id="GO:0005524">
    <property type="term" value="F:ATP binding"/>
    <property type="evidence" value="ECO:0007669"/>
    <property type="project" value="UniProtKB-KW"/>
</dbReference>
<dbReference type="InterPro" id="IPR003593">
    <property type="entry name" value="AAA+_ATPase"/>
</dbReference>
<name>A0A5Q6S2Z1_9ACTN</name>
<dbReference type="PANTHER" id="PTHR19211">
    <property type="entry name" value="ATP-BINDING TRANSPORT PROTEIN-RELATED"/>
    <property type="match status" value="1"/>
</dbReference>
<comment type="caution">
    <text evidence="5">The sequence shown here is derived from an EMBL/GenBank/DDBJ whole genome shotgun (WGS) entry which is preliminary data.</text>
</comment>
<gene>
    <name evidence="5" type="ORF">FE697_002130</name>
</gene>
<dbReference type="RefSeq" id="WP_149767816.1">
    <property type="nucleotide sequence ID" value="NZ_VDFQ02000001.1"/>
</dbReference>
<keyword evidence="2" id="KW-0547">Nucleotide-binding</keyword>
<dbReference type="GO" id="GO:0016887">
    <property type="term" value="F:ATP hydrolysis activity"/>
    <property type="evidence" value="ECO:0007669"/>
    <property type="project" value="InterPro"/>
</dbReference>
<dbReference type="PROSITE" id="PS50893">
    <property type="entry name" value="ABC_TRANSPORTER_2"/>
    <property type="match status" value="2"/>
</dbReference>
<evidence type="ECO:0000256" key="1">
    <source>
        <dbReference type="ARBA" id="ARBA00022737"/>
    </source>
</evidence>
<evidence type="ECO:0000256" key="2">
    <source>
        <dbReference type="ARBA" id="ARBA00022741"/>
    </source>
</evidence>
<evidence type="ECO:0000259" key="4">
    <source>
        <dbReference type="PROSITE" id="PS50893"/>
    </source>
</evidence>
<feature type="domain" description="ABC transporter" evidence="4">
    <location>
        <begin position="15"/>
        <end position="266"/>
    </location>
</feature>
<feature type="domain" description="ABC transporter" evidence="4">
    <location>
        <begin position="348"/>
        <end position="540"/>
    </location>
</feature>
<dbReference type="PANTHER" id="PTHR19211:SF14">
    <property type="entry name" value="ATP-BINDING CASSETTE SUB-FAMILY F MEMBER 1"/>
    <property type="match status" value="1"/>
</dbReference>
<organism evidence="5 6">
    <name type="scientific">Mumia zhuanghuii</name>
    <dbReference type="NCBI Taxonomy" id="2585211"/>
    <lineage>
        <taxon>Bacteria</taxon>
        <taxon>Bacillati</taxon>
        <taxon>Actinomycetota</taxon>
        <taxon>Actinomycetes</taxon>
        <taxon>Propionibacteriales</taxon>
        <taxon>Nocardioidaceae</taxon>
        <taxon>Mumia</taxon>
    </lineage>
</organism>
<dbReference type="InterPro" id="IPR050611">
    <property type="entry name" value="ABCF"/>
</dbReference>
<protein>
    <submittedName>
        <fullName evidence="5">ABC-F family ATP-binding cassette domain-containing protein</fullName>
    </submittedName>
</protein>
<evidence type="ECO:0000313" key="6">
    <source>
        <dbReference type="Proteomes" id="UP000307768"/>
    </source>
</evidence>
<reference evidence="5 6" key="1">
    <citation type="submission" date="2019-09" db="EMBL/GenBank/DDBJ databases">
        <title>Mumia zhuanghuii sp. nov. isolated from the intestinal contents of plateau pika (Ochotona curzoniae) in the Qinghai-Tibet plateau of China.</title>
        <authorList>
            <person name="Tian Z."/>
        </authorList>
    </citation>
    <scope>NUCLEOTIDE SEQUENCE [LARGE SCALE GENOMIC DNA]</scope>
    <source>
        <strain evidence="6">350</strain>
    </source>
</reference>
<dbReference type="FunFam" id="3.40.50.300:FF:000011">
    <property type="entry name" value="Putative ABC transporter ATP-binding component"/>
    <property type="match status" value="1"/>
</dbReference>
<evidence type="ECO:0000256" key="3">
    <source>
        <dbReference type="ARBA" id="ARBA00022840"/>
    </source>
</evidence>
<proteinExistence type="predicted"/>
<dbReference type="Pfam" id="PF00005">
    <property type="entry name" value="ABC_tran"/>
    <property type="match status" value="2"/>
</dbReference>
<keyword evidence="3 5" id="KW-0067">ATP-binding</keyword>
<dbReference type="Gene3D" id="3.40.50.300">
    <property type="entry name" value="P-loop containing nucleotide triphosphate hydrolases"/>
    <property type="match status" value="2"/>
</dbReference>
<dbReference type="InterPro" id="IPR027417">
    <property type="entry name" value="P-loop_NTPase"/>
</dbReference>
<dbReference type="EMBL" id="VDFQ02000001">
    <property type="protein sequence ID" value="KAA1424738.1"/>
    <property type="molecule type" value="Genomic_DNA"/>
</dbReference>
<accession>A0A5Q6S2Z1</accession>
<dbReference type="SMART" id="SM00382">
    <property type="entry name" value="AAA"/>
    <property type="match status" value="2"/>
</dbReference>